<keyword evidence="1" id="KW-0472">Membrane</keyword>
<reference evidence="2 3" key="1">
    <citation type="submission" date="2021-06" db="EMBL/GenBank/DDBJ databases">
        <title>Caerostris darwini draft genome.</title>
        <authorList>
            <person name="Kono N."/>
            <person name="Arakawa K."/>
        </authorList>
    </citation>
    <scope>NUCLEOTIDE SEQUENCE [LARGE SCALE GENOMIC DNA]</scope>
</reference>
<dbReference type="Gene3D" id="1.10.287.770">
    <property type="entry name" value="YojJ-like"/>
    <property type="match status" value="1"/>
</dbReference>
<protein>
    <submittedName>
        <fullName evidence="2">Uncharacterized protein</fullName>
    </submittedName>
</protein>
<feature type="transmembrane region" description="Helical" evidence="1">
    <location>
        <begin position="124"/>
        <end position="144"/>
    </location>
</feature>
<evidence type="ECO:0000313" key="2">
    <source>
        <dbReference type="EMBL" id="GIY62395.1"/>
    </source>
</evidence>
<keyword evidence="3" id="KW-1185">Reference proteome</keyword>
<proteinExistence type="predicted"/>
<comment type="caution">
    <text evidence="2">The sequence shown here is derived from an EMBL/GenBank/DDBJ whole genome shotgun (WGS) entry which is preliminary data.</text>
</comment>
<dbReference type="EMBL" id="BPLQ01012086">
    <property type="protein sequence ID" value="GIY62395.1"/>
    <property type="molecule type" value="Genomic_DNA"/>
</dbReference>
<gene>
    <name evidence="2" type="ORF">CDAR_50331</name>
</gene>
<keyword evidence="1" id="KW-1133">Transmembrane helix</keyword>
<dbReference type="AlphaFoldDB" id="A0AAV4UWS0"/>
<name>A0AAV4UWS0_9ARAC</name>
<evidence type="ECO:0000256" key="1">
    <source>
        <dbReference type="SAM" id="Phobius"/>
    </source>
</evidence>
<accession>A0AAV4UWS0</accession>
<evidence type="ECO:0000313" key="3">
    <source>
        <dbReference type="Proteomes" id="UP001054837"/>
    </source>
</evidence>
<organism evidence="2 3">
    <name type="scientific">Caerostris darwini</name>
    <dbReference type="NCBI Taxonomy" id="1538125"/>
    <lineage>
        <taxon>Eukaryota</taxon>
        <taxon>Metazoa</taxon>
        <taxon>Ecdysozoa</taxon>
        <taxon>Arthropoda</taxon>
        <taxon>Chelicerata</taxon>
        <taxon>Arachnida</taxon>
        <taxon>Araneae</taxon>
        <taxon>Araneomorphae</taxon>
        <taxon>Entelegynae</taxon>
        <taxon>Araneoidea</taxon>
        <taxon>Araneidae</taxon>
        <taxon>Caerostris</taxon>
    </lineage>
</organism>
<dbReference type="Proteomes" id="UP001054837">
    <property type="component" value="Unassembled WGS sequence"/>
</dbReference>
<keyword evidence="1" id="KW-0812">Transmembrane</keyword>
<sequence length="172" mass="19601">MLKMERVRKIVPKSLSVDIRAEDVESEPQNLSFMVSNVVQVMKWLSFQDCSYTPSPQIPPTPEVPVSSDILTPFLLQEEMSLGSDDVQQSSRQMQQDTIDIVVRVDEPEILVLSHKPQYMGVELFSYVGGFMGCWLGLSVWALVDVLEGLLRKGIRYKKTFPVRQNSKNEYS</sequence>